<feature type="compositionally biased region" description="Basic and acidic residues" evidence="5">
    <location>
        <begin position="506"/>
        <end position="515"/>
    </location>
</feature>
<comment type="caution">
    <text evidence="7">The sequence shown here is derived from an EMBL/GenBank/DDBJ whole genome shotgun (WGS) entry which is preliminary data.</text>
</comment>
<comment type="subcellular location">
    <subcellularLocation>
        <location evidence="1">Membrane</location>
        <topology evidence="1">Multi-pass membrane protein</topology>
    </subcellularLocation>
</comment>
<keyword evidence="2 6" id="KW-0812">Transmembrane</keyword>
<feature type="transmembrane region" description="Helical" evidence="6">
    <location>
        <begin position="428"/>
        <end position="447"/>
    </location>
</feature>
<organism evidence="7 8">
    <name type="scientific">Kocuria dechangensis</name>
    <dbReference type="NCBI Taxonomy" id="1176249"/>
    <lineage>
        <taxon>Bacteria</taxon>
        <taxon>Bacillati</taxon>
        <taxon>Actinomycetota</taxon>
        <taxon>Actinomycetes</taxon>
        <taxon>Micrococcales</taxon>
        <taxon>Micrococcaceae</taxon>
        <taxon>Kocuria</taxon>
    </lineage>
</organism>
<evidence type="ECO:0000256" key="1">
    <source>
        <dbReference type="ARBA" id="ARBA00004141"/>
    </source>
</evidence>
<keyword evidence="8" id="KW-1185">Reference proteome</keyword>
<sequence length="515" mass="53889">MTMTPTAQQQRSGPALRLGHQLTRRKPLQQMVRDSDTASTGLIRSFGLLQLTMISVGATLGTGIFVVLGDAVPIAGPAVWISFVVAGVAAMLSALSYAEMAGAVPVSGSSYSYTYATMGEGLAWICGWCLLLEYAVSVAAIAVGAGEYLTEIATTFGVTLPEALIQPPGDGGVFNVPAVAVVLLATVLLIRGARESALVNTVLVVLKIVVLLFFVLVAFTAFDSRNFAPLLPMGSAGVTAAASRLFFSYIGFDAASTAGDEARNPQRDLPRAIILSMALITSLYILVALAAVGARPWGWFDGQEAALVRILQEVTGSSWMSLVFAVGAVIAIVSIVLVVLYGQTRILMAMSRDGLVPPVFGRVSARTGTPVANTLITGGVIAAAAGLVPLGELADATSIGTLFAFSLVSLAVIDLRRRRPDLPRTFRVPLFPLTPILAVTMCVLLMVNLGGSTWVVFVLWMALGAAVYLGYGRRHSTVAAMTDDEYVEASASSPTDAAASAGARTPTRETVKDDQ</sequence>
<feature type="transmembrane region" description="Helical" evidence="6">
    <location>
        <begin position="318"/>
        <end position="342"/>
    </location>
</feature>
<feature type="transmembrane region" description="Helical" evidence="6">
    <location>
        <begin position="371"/>
        <end position="390"/>
    </location>
</feature>
<feature type="region of interest" description="Disordered" evidence="5">
    <location>
        <begin position="491"/>
        <end position="515"/>
    </location>
</feature>
<feature type="transmembrane region" description="Helical" evidence="6">
    <location>
        <begin position="234"/>
        <end position="252"/>
    </location>
</feature>
<feature type="transmembrane region" description="Helical" evidence="6">
    <location>
        <begin position="273"/>
        <end position="298"/>
    </location>
</feature>
<feature type="transmembrane region" description="Helical" evidence="6">
    <location>
        <begin position="80"/>
        <end position="100"/>
    </location>
</feature>
<feature type="transmembrane region" description="Helical" evidence="6">
    <location>
        <begin position="48"/>
        <end position="68"/>
    </location>
</feature>
<keyword evidence="3 6" id="KW-1133">Transmembrane helix</keyword>
<evidence type="ECO:0000313" key="7">
    <source>
        <dbReference type="EMBL" id="GGG52771.1"/>
    </source>
</evidence>
<gene>
    <name evidence="7" type="ORF">GCM10011374_14450</name>
</gene>
<feature type="transmembrane region" description="Helical" evidence="6">
    <location>
        <begin position="172"/>
        <end position="190"/>
    </location>
</feature>
<evidence type="ECO:0000313" key="8">
    <source>
        <dbReference type="Proteomes" id="UP000638848"/>
    </source>
</evidence>
<dbReference type="RefSeq" id="WP_188535671.1">
    <property type="nucleotide sequence ID" value="NZ_BMEQ01000005.1"/>
</dbReference>
<reference evidence="7" key="1">
    <citation type="journal article" date="2014" name="Int. J. Syst. Evol. Microbiol.">
        <title>Complete genome sequence of Corynebacterium casei LMG S-19264T (=DSM 44701T), isolated from a smear-ripened cheese.</title>
        <authorList>
            <consortium name="US DOE Joint Genome Institute (JGI-PGF)"/>
            <person name="Walter F."/>
            <person name="Albersmeier A."/>
            <person name="Kalinowski J."/>
            <person name="Ruckert C."/>
        </authorList>
    </citation>
    <scope>NUCLEOTIDE SEQUENCE</scope>
    <source>
        <strain evidence="7">CGMCC 1.12187</strain>
    </source>
</reference>
<dbReference type="PIRSF" id="PIRSF006060">
    <property type="entry name" value="AA_transporter"/>
    <property type="match status" value="1"/>
</dbReference>
<feature type="transmembrane region" description="Helical" evidence="6">
    <location>
        <begin position="121"/>
        <end position="143"/>
    </location>
</feature>
<dbReference type="PANTHER" id="PTHR43243">
    <property type="entry name" value="INNER MEMBRANE TRANSPORTER YGJI-RELATED"/>
    <property type="match status" value="1"/>
</dbReference>
<dbReference type="PANTHER" id="PTHR43243:SF24">
    <property type="entry name" value="CATIONIC AMINO ACID TRANSPORT INTEGRAL MEMBRANE PROTEIN ROCE-RELATED"/>
    <property type="match status" value="1"/>
</dbReference>
<dbReference type="EMBL" id="BMEQ01000005">
    <property type="protein sequence ID" value="GGG52771.1"/>
    <property type="molecule type" value="Genomic_DNA"/>
</dbReference>
<evidence type="ECO:0000256" key="5">
    <source>
        <dbReference type="SAM" id="MobiDB-lite"/>
    </source>
</evidence>
<evidence type="ECO:0000256" key="4">
    <source>
        <dbReference type="ARBA" id="ARBA00023136"/>
    </source>
</evidence>
<evidence type="ECO:0000256" key="3">
    <source>
        <dbReference type="ARBA" id="ARBA00022989"/>
    </source>
</evidence>
<feature type="transmembrane region" description="Helical" evidence="6">
    <location>
        <begin position="453"/>
        <end position="471"/>
    </location>
</feature>
<proteinExistence type="predicted"/>
<keyword evidence="4 6" id="KW-0472">Membrane</keyword>
<dbReference type="GO" id="GO:0016020">
    <property type="term" value="C:membrane"/>
    <property type="evidence" value="ECO:0007669"/>
    <property type="project" value="UniProtKB-SubCell"/>
</dbReference>
<name>A0A917LR67_9MICC</name>
<dbReference type="InterPro" id="IPR002293">
    <property type="entry name" value="AA/rel_permease1"/>
</dbReference>
<dbReference type="AlphaFoldDB" id="A0A917LR67"/>
<feature type="compositionally biased region" description="Low complexity" evidence="5">
    <location>
        <begin position="491"/>
        <end position="503"/>
    </location>
</feature>
<reference evidence="7" key="2">
    <citation type="submission" date="2020-09" db="EMBL/GenBank/DDBJ databases">
        <authorList>
            <person name="Sun Q."/>
            <person name="Zhou Y."/>
        </authorList>
    </citation>
    <scope>NUCLEOTIDE SEQUENCE</scope>
    <source>
        <strain evidence="7">CGMCC 1.12187</strain>
    </source>
</reference>
<accession>A0A917LR67</accession>
<feature type="transmembrane region" description="Helical" evidence="6">
    <location>
        <begin position="396"/>
        <end position="416"/>
    </location>
</feature>
<dbReference type="Gene3D" id="1.20.1740.10">
    <property type="entry name" value="Amino acid/polyamine transporter I"/>
    <property type="match status" value="1"/>
</dbReference>
<dbReference type="Pfam" id="PF13520">
    <property type="entry name" value="AA_permease_2"/>
    <property type="match status" value="1"/>
</dbReference>
<protein>
    <submittedName>
        <fullName evidence="7">Amino acid permease</fullName>
    </submittedName>
</protein>
<evidence type="ECO:0000256" key="2">
    <source>
        <dbReference type="ARBA" id="ARBA00022692"/>
    </source>
</evidence>
<dbReference type="GO" id="GO:0015171">
    <property type="term" value="F:amino acid transmembrane transporter activity"/>
    <property type="evidence" value="ECO:0007669"/>
    <property type="project" value="TreeGrafter"/>
</dbReference>
<dbReference type="Proteomes" id="UP000638848">
    <property type="component" value="Unassembled WGS sequence"/>
</dbReference>
<evidence type="ECO:0000256" key="6">
    <source>
        <dbReference type="SAM" id="Phobius"/>
    </source>
</evidence>
<feature type="transmembrane region" description="Helical" evidence="6">
    <location>
        <begin position="197"/>
        <end position="222"/>
    </location>
</feature>